<dbReference type="RefSeq" id="WP_130613105.1">
    <property type="nucleotide sequence ID" value="NZ_AP019369.1"/>
</dbReference>
<dbReference type="KEGG" id="sbf:JCM31447_31380"/>
<keyword evidence="2" id="KW-1185">Reference proteome</keyword>
<gene>
    <name evidence="1" type="ORF">JCM31447_31380</name>
</gene>
<dbReference type="GeneID" id="39493222"/>
<proteinExistence type="predicted"/>
<evidence type="ECO:0000313" key="2">
    <source>
        <dbReference type="Proteomes" id="UP000291236"/>
    </source>
</evidence>
<dbReference type="EMBL" id="AP019369">
    <property type="protein sequence ID" value="BBH54664.1"/>
    <property type="molecule type" value="Genomic_DNA"/>
</dbReference>
<sequence>MARKLAGASSSMTTTLNLRSFKLVKLQAQITGEAEKILNEYMHFRSETDRQNDVSVDAIIDALITERLANEKAFLDWKNSNPKNFSETKINLKKKKADVEEEVKNIEA</sequence>
<protein>
    <submittedName>
        <fullName evidence="1">Uncharacterized protein</fullName>
    </submittedName>
</protein>
<organism evidence="1 2">
    <name type="scientific">Fluviispira sanaruensis</name>
    <dbReference type="NCBI Taxonomy" id="2493639"/>
    <lineage>
        <taxon>Bacteria</taxon>
        <taxon>Pseudomonadati</taxon>
        <taxon>Bdellovibrionota</taxon>
        <taxon>Oligoflexia</taxon>
        <taxon>Silvanigrellales</taxon>
        <taxon>Silvanigrellaceae</taxon>
        <taxon>Fluviispira</taxon>
    </lineage>
</organism>
<geneLocation type="plasmid" evidence="1 2">
    <name>79K</name>
</geneLocation>
<keyword evidence="1" id="KW-0614">Plasmid</keyword>
<name>A0A4P2VR04_FLUSA</name>
<evidence type="ECO:0000313" key="1">
    <source>
        <dbReference type="EMBL" id="BBH54664.1"/>
    </source>
</evidence>
<dbReference type="AlphaFoldDB" id="A0A4P2VR04"/>
<dbReference type="Proteomes" id="UP000291236">
    <property type="component" value="Plasmid 79K"/>
</dbReference>
<reference evidence="1 2" key="1">
    <citation type="submission" date="2018-12" db="EMBL/GenBank/DDBJ databases">
        <title>Rubrispira sanarue gen. nov., sp., nov., a member of the order Silvanigrellales, isolated from a brackish lake in Hamamatsu Japan.</title>
        <authorList>
            <person name="Maejima Y."/>
            <person name="Iino T."/>
            <person name="Muraguchi Y."/>
            <person name="Fukuda K."/>
            <person name="Nojiri H."/>
            <person name="Ohkuma M."/>
            <person name="Moriuchi R."/>
            <person name="Dohra H."/>
            <person name="Kimbara K."/>
            <person name="Shintani M."/>
        </authorList>
    </citation>
    <scope>NUCLEOTIDE SEQUENCE [LARGE SCALE GENOMIC DNA]</scope>
    <source>
        <strain evidence="1 2">RF1110005</strain>
        <plasmid evidence="1 2">79K</plasmid>
    </source>
</reference>
<accession>A0A4P2VR04</accession>